<keyword evidence="3" id="KW-1185">Reference proteome</keyword>
<organism evidence="2 3">
    <name type="scientific">Ovis ammon polii</name>
    <dbReference type="NCBI Taxonomy" id="230172"/>
    <lineage>
        <taxon>Eukaryota</taxon>
        <taxon>Metazoa</taxon>
        <taxon>Chordata</taxon>
        <taxon>Craniata</taxon>
        <taxon>Vertebrata</taxon>
        <taxon>Euteleostomi</taxon>
        <taxon>Mammalia</taxon>
        <taxon>Eutheria</taxon>
        <taxon>Laurasiatheria</taxon>
        <taxon>Artiodactyla</taxon>
        <taxon>Ruminantia</taxon>
        <taxon>Pecora</taxon>
        <taxon>Bovidae</taxon>
        <taxon>Caprinae</taxon>
        <taxon>Ovis</taxon>
    </lineage>
</organism>
<dbReference type="Proteomes" id="UP001214576">
    <property type="component" value="Unassembled WGS sequence"/>
</dbReference>
<evidence type="ECO:0000313" key="3">
    <source>
        <dbReference type="Proteomes" id="UP001214576"/>
    </source>
</evidence>
<evidence type="ECO:0000256" key="1">
    <source>
        <dbReference type="SAM" id="MobiDB-lite"/>
    </source>
</evidence>
<reference evidence="2" key="1">
    <citation type="submission" date="2022-03" db="EMBL/GenBank/DDBJ databases">
        <title>Genomic analyses of argali, domestic sheep and their hybrids provide insights into chromosomal evolution, heterosis and genetic basis of agronomic traits.</title>
        <authorList>
            <person name="Li M."/>
        </authorList>
    </citation>
    <scope>NUCLEOTIDE SEQUENCE</scope>
    <source>
        <strain evidence="2">CAU-MHL-2022a</strain>
        <tissue evidence="2">Skin</tissue>
    </source>
</reference>
<sequence length="223" mass="25847">MDICQEFKLSERLYYIIGFNYWHNTQVLDLTLWPTMRMSFSVRVTSVILENFNEETSKAESVPDKTVSKNWMVNKENKEYSKQKKEHEQERSKHEQTYLTIQKSRLLRTMEQIPLLINNKKSGNGYNIHGYSKDEKANTYIPIPVHSSRKGHTWTHSNPDDEVIVSTVQTGPTGVTQSRGSDIRILANFRESWLQAPSHRSGILVHRFSSENEAQDEVSQSGN</sequence>
<evidence type="ECO:0000313" key="2">
    <source>
        <dbReference type="EMBL" id="KAI4529428.1"/>
    </source>
</evidence>
<accession>A0AAD4TJU1</accession>
<dbReference type="EMBL" id="JAKZEL010000028">
    <property type="protein sequence ID" value="KAI4529428.1"/>
    <property type="molecule type" value="Genomic_DNA"/>
</dbReference>
<proteinExistence type="predicted"/>
<comment type="caution">
    <text evidence="2">The sequence shown here is derived from an EMBL/GenBank/DDBJ whole genome shotgun (WGS) entry which is preliminary data.</text>
</comment>
<protein>
    <submittedName>
        <fullName evidence="2">Uncharacterized protein</fullName>
    </submittedName>
</protein>
<gene>
    <name evidence="2" type="ORF">MG293_020676</name>
</gene>
<dbReference type="AlphaFoldDB" id="A0AAD4TJU1"/>
<name>A0AAD4TJU1_OVIAM</name>
<feature type="region of interest" description="Disordered" evidence="1">
    <location>
        <begin position="74"/>
        <end position="96"/>
    </location>
</feature>
<feature type="compositionally biased region" description="Basic and acidic residues" evidence="1">
    <location>
        <begin position="75"/>
        <end position="96"/>
    </location>
</feature>